<evidence type="ECO:0000259" key="4">
    <source>
        <dbReference type="Pfam" id="PF04967"/>
    </source>
</evidence>
<dbReference type="Proteomes" id="UP000011625">
    <property type="component" value="Unassembled WGS sequence"/>
</dbReference>
<protein>
    <submittedName>
        <fullName evidence="6">Bacterio-opsin activator-like protein</fullName>
    </submittedName>
</protein>
<dbReference type="RefSeq" id="WP_005042759.1">
    <property type="nucleotide sequence ID" value="NZ_AOME01000051.1"/>
</dbReference>
<dbReference type="EMBL" id="AOME01000051">
    <property type="protein sequence ID" value="EMA53449.1"/>
    <property type="molecule type" value="Genomic_DNA"/>
</dbReference>
<keyword evidence="2" id="KW-0804">Transcription</keyword>
<dbReference type="SUPFAM" id="SSF56349">
    <property type="entry name" value="DNA breaking-rejoining enzymes"/>
    <property type="match status" value="1"/>
</dbReference>
<dbReference type="Gene3D" id="1.10.443.10">
    <property type="entry name" value="Intergrase catalytic core"/>
    <property type="match status" value="1"/>
</dbReference>
<gene>
    <name evidence="6" type="ORF">C450_09062</name>
</gene>
<dbReference type="GO" id="GO:0006310">
    <property type="term" value="P:DNA recombination"/>
    <property type="evidence" value="ECO:0007669"/>
    <property type="project" value="UniProtKB-KW"/>
</dbReference>
<evidence type="ECO:0000313" key="6">
    <source>
        <dbReference type="EMBL" id="EMA53449.1"/>
    </source>
</evidence>
<keyword evidence="3" id="KW-0233">DNA recombination</keyword>
<dbReference type="Pfam" id="PF15915">
    <property type="entry name" value="BAT"/>
    <property type="match status" value="1"/>
</dbReference>
<evidence type="ECO:0000259" key="5">
    <source>
        <dbReference type="Pfam" id="PF15915"/>
    </source>
</evidence>
<feature type="domain" description="HTH bat-type" evidence="4">
    <location>
        <begin position="492"/>
        <end position="543"/>
    </location>
</feature>
<dbReference type="AlphaFoldDB" id="M0N8M4"/>
<dbReference type="InterPro" id="IPR011010">
    <property type="entry name" value="DNA_brk_join_enz"/>
</dbReference>
<name>M0N8M4_9EURY</name>
<dbReference type="OrthoDB" id="234125at2157"/>
<dbReference type="GO" id="GO:0003677">
    <property type="term" value="F:DNA binding"/>
    <property type="evidence" value="ECO:0007669"/>
    <property type="project" value="InterPro"/>
</dbReference>
<proteinExistence type="predicted"/>
<keyword evidence="1" id="KW-0805">Transcription regulation</keyword>
<dbReference type="PANTHER" id="PTHR34236">
    <property type="entry name" value="DIMETHYL SULFOXIDE REDUCTASE TRANSCRIPTIONAL ACTIVATOR"/>
    <property type="match status" value="1"/>
</dbReference>
<dbReference type="InterPro" id="IPR031803">
    <property type="entry name" value="BAT_GAF/HTH-assoc"/>
</dbReference>
<sequence length="551" mass="59621">MDGLAEFLCAGGYERLRRATRTHRGDLVVRLCGEVGLQPSEVVAVSPADVRQTGTTRLLDVGDREAFVPAAVAHSIQKYAESVDDTDPLVDVSERRIQMLVSESGTRAADATDDDRFRDVSTRDLRAAHARQLFHDGVDTRIVLAVTAYERVAALEPYLPAPDREAVATALAEGDTPTADGLPVWLRRAARVAADVGETLAVDSSAADIYEMVCDRLAETDGYRFAWIAETTGDGLAVRAHAGTTAESVDRTLADRSDLVTDVVGEQGVRAVDVGDTTLLAVPLVGEMTRGLLGIGTFREDVNAIERDLLGALGAQVGHALAVLEHRRLLLADTVTELTFDIGREAAFLPETAATLDCEFELVGIVPADEGVLCYVTTRTVTPDAVFERASATDAVGDVRFVSDDETGLLLELMLQRSPIQTLAKAGGQIRSYEISSQGGRLVGEVSTDANVRHIVETVTDAFSTVHLTAKRETEPEATTDIRFRETLADELTERQTAALRSAYFGGYFEWPRDSTAEELADSLDVSSPTLHHHLRIAQQKLLRSFFDDGV</sequence>
<accession>M0N8M4</accession>
<organism evidence="6 7">
    <name type="scientific">Halococcus salifodinae DSM 8989</name>
    <dbReference type="NCBI Taxonomy" id="1227456"/>
    <lineage>
        <taxon>Archaea</taxon>
        <taxon>Methanobacteriati</taxon>
        <taxon>Methanobacteriota</taxon>
        <taxon>Stenosarchaea group</taxon>
        <taxon>Halobacteria</taxon>
        <taxon>Halobacteriales</taxon>
        <taxon>Halococcaceae</taxon>
        <taxon>Halococcus</taxon>
    </lineage>
</organism>
<dbReference type="InterPro" id="IPR013762">
    <property type="entry name" value="Integrase-like_cat_sf"/>
</dbReference>
<feature type="domain" description="Bacterioopsin transcriptional activator GAF and HTH associated" evidence="5">
    <location>
        <begin position="333"/>
        <end position="485"/>
    </location>
</feature>
<keyword evidence="7" id="KW-1185">Reference proteome</keyword>
<evidence type="ECO:0000313" key="7">
    <source>
        <dbReference type="Proteomes" id="UP000011625"/>
    </source>
</evidence>
<dbReference type="PANTHER" id="PTHR34236:SF1">
    <property type="entry name" value="DIMETHYL SULFOXIDE REDUCTASE TRANSCRIPTIONAL ACTIVATOR"/>
    <property type="match status" value="1"/>
</dbReference>
<dbReference type="PATRIC" id="fig|1227456.3.peg.1830"/>
<dbReference type="Pfam" id="PF04967">
    <property type="entry name" value="HTH_10"/>
    <property type="match status" value="1"/>
</dbReference>
<evidence type="ECO:0000256" key="3">
    <source>
        <dbReference type="ARBA" id="ARBA00023172"/>
    </source>
</evidence>
<evidence type="ECO:0000256" key="2">
    <source>
        <dbReference type="ARBA" id="ARBA00023163"/>
    </source>
</evidence>
<comment type="caution">
    <text evidence="6">The sequence shown here is derived from an EMBL/GenBank/DDBJ whole genome shotgun (WGS) entry which is preliminary data.</text>
</comment>
<evidence type="ECO:0000256" key="1">
    <source>
        <dbReference type="ARBA" id="ARBA00023015"/>
    </source>
</evidence>
<dbReference type="GO" id="GO:0015074">
    <property type="term" value="P:DNA integration"/>
    <property type="evidence" value="ECO:0007669"/>
    <property type="project" value="InterPro"/>
</dbReference>
<dbReference type="STRING" id="1227456.C450_09062"/>
<reference evidence="6 7" key="1">
    <citation type="journal article" date="2014" name="PLoS Genet.">
        <title>Phylogenetically driven sequencing of extremely halophilic archaea reveals strategies for static and dynamic osmo-response.</title>
        <authorList>
            <person name="Becker E.A."/>
            <person name="Seitzer P.M."/>
            <person name="Tritt A."/>
            <person name="Larsen D."/>
            <person name="Krusor M."/>
            <person name="Yao A.I."/>
            <person name="Wu D."/>
            <person name="Madern D."/>
            <person name="Eisen J.A."/>
            <person name="Darling A.E."/>
            <person name="Facciotti M.T."/>
        </authorList>
    </citation>
    <scope>NUCLEOTIDE SEQUENCE [LARGE SCALE GENOMIC DNA]</scope>
    <source>
        <strain evidence="6 7">DSM 8989</strain>
    </source>
</reference>
<dbReference type="InterPro" id="IPR007050">
    <property type="entry name" value="HTH_bacterioopsin"/>
</dbReference>